<accession>A0A154NZX0</accession>
<evidence type="ECO:0000313" key="1">
    <source>
        <dbReference type="EMBL" id="KZC05219.1"/>
    </source>
</evidence>
<dbReference type="Proteomes" id="UP000076502">
    <property type="component" value="Unassembled WGS sequence"/>
</dbReference>
<reference evidence="1 2" key="1">
    <citation type="submission" date="2015-07" db="EMBL/GenBank/DDBJ databases">
        <title>The genome of Dufourea novaeangliae.</title>
        <authorList>
            <person name="Pan H."/>
            <person name="Kapheim K."/>
        </authorList>
    </citation>
    <scope>NUCLEOTIDE SEQUENCE [LARGE SCALE GENOMIC DNA]</scope>
    <source>
        <strain evidence="1">0120121106</strain>
        <tissue evidence="1">Whole body</tissue>
    </source>
</reference>
<name>A0A154NZX0_DUFNO</name>
<gene>
    <name evidence="1" type="ORF">WN55_08826</name>
</gene>
<keyword evidence="2" id="KW-1185">Reference proteome</keyword>
<proteinExistence type="predicted"/>
<dbReference type="AlphaFoldDB" id="A0A154NZX0"/>
<protein>
    <submittedName>
        <fullName evidence="1">Uncharacterized protein</fullName>
    </submittedName>
</protein>
<sequence>MDKHGIEPESVEKYLSGATSGRFPDFLSTAQQRYLFSRKIDRRFKDPLHSFRRVSRERVHSFFRCRDSFPTDVKTIHAMVTVL</sequence>
<organism evidence="1 2">
    <name type="scientific">Dufourea novaeangliae</name>
    <name type="common">Sweat bee</name>
    <dbReference type="NCBI Taxonomy" id="178035"/>
    <lineage>
        <taxon>Eukaryota</taxon>
        <taxon>Metazoa</taxon>
        <taxon>Ecdysozoa</taxon>
        <taxon>Arthropoda</taxon>
        <taxon>Hexapoda</taxon>
        <taxon>Insecta</taxon>
        <taxon>Pterygota</taxon>
        <taxon>Neoptera</taxon>
        <taxon>Endopterygota</taxon>
        <taxon>Hymenoptera</taxon>
        <taxon>Apocrita</taxon>
        <taxon>Aculeata</taxon>
        <taxon>Apoidea</taxon>
        <taxon>Anthophila</taxon>
        <taxon>Halictidae</taxon>
        <taxon>Rophitinae</taxon>
        <taxon>Dufourea</taxon>
    </lineage>
</organism>
<evidence type="ECO:0000313" key="2">
    <source>
        <dbReference type="Proteomes" id="UP000076502"/>
    </source>
</evidence>
<dbReference type="EMBL" id="KQ434786">
    <property type="protein sequence ID" value="KZC05219.1"/>
    <property type="molecule type" value="Genomic_DNA"/>
</dbReference>